<protein>
    <submittedName>
        <fullName evidence="1">Uncharacterized protein</fullName>
    </submittedName>
</protein>
<reference evidence="1" key="1">
    <citation type="submission" date="2018-05" db="EMBL/GenBank/DDBJ databases">
        <authorList>
            <person name="Lanie J.A."/>
            <person name="Ng W.-L."/>
            <person name="Kazmierczak K.M."/>
            <person name="Andrzejewski T.M."/>
            <person name="Davidsen T.M."/>
            <person name="Wayne K.J."/>
            <person name="Tettelin H."/>
            <person name="Glass J.I."/>
            <person name="Rusch D."/>
            <person name="Podicherti R."/>
            <person name="Tsui H.-C.T."/>
            <person name="Winkler M.E."/>
        </authorList>
    </citation>
    <scope>NUCLEOTIDE SEQUENCE</scope>
</reference>
<gene>
    <name evidence="1" type="ORF">METZ01_LOCUS398977</name>
</gene>
<feature type="non-terminal residue" evidence="1">
    <location>
        <position position="1"/>
    </location>
</feature>
<evidence type="ECO:0000313" key="1">
    <source>
        <dbReference type="EMBL" id="SVD46123.1"/>
    </source>
</evidence>
<dbReference type="EMBL" id="UINC01152117">
    <property type="protein sequence ID" value="SVD46123.1"/>
    <property type="molecule type" value="Genomic_DNA"/>
</dbReference>
<accession>A0A382VHZ0</accession>
<name>A0A382VHZ0_9ZZZZ</name>
<organism evidence="1">
    <name type="scientific">marine metagenome</name>
    <dbReference type="NCBI Taxonomy" id="408172"/>
    <lineage>
        <taxon>unclassified sequences</taxon>
        <taxon>metagenomes</taxon>
        <taxon>ecological metagenomes</taxon>
    </lineage>
</organism>
<sequence>AFGWLGCGSLSREPGLIKVLPHYLDEHGRHTIGVTLIDRDLYQLELRKDLAAVHGVRYNVNWRGNAEMTVRLEVRSTKAGVAPLTLEQTAMPEGGSTWTPILIDLDTYKKFGQPESGRVTLWQDGDQVAEQASFLW</sequence>
<proteinExistence type="predicted"/>
<dbReference type="AlphaFoldDB" id="A0A382VHZ0"/>